<sequence>MSAYHSNGRRHPASLIPKSWHDPALLEFVRAPVSQDMIAYLAAKAVEVIQCAPPPAATLPSPPSTPTKTDFEQQRDDAAAAAIPSLESFITVLVQKSNVQVPTLMCTLVYLERLKSRLPKVAKGMHCTRHRVFLATLIVAAKYLNDSSPKNKHWTRYAALFSQAEVNLMERQLLFLLDYDLRMDESELIHHFAPFMRRASPVASSSRHAYPAAVPAAAPMPAQVEQKPVSPCTPSSAAGRRPSANEQHAYPTPPPSSSRRTSPYASQSTQLQQQQKRPAYVSPTDSDLSGGTLSDIESDLSDRDCDLRSNAPPVRLSSRSRQAYALPAAQQAKSASPHHARMVRKDSQPPSLPVTPTDEVSPSAYAYSSKLQSFPTPPPSATAPPLRSQRSGSFLRMAYEQGKGMLSRGSGAGHSQQQQQQAKQPLRQIDPARHHNSRTYEVRA</sequence>
<dbReference type="GO" id="GO:0005634">
    <property type="term" value="C:nucleus"/>
    <property type="evidence" value="ECO:0007669"/>
    <property type="project" value="TreeGrafter"/>
</dbReference>
<feature type="region of interest" description="Disordered" evidence="1">
    <location>
        <begin position="221"/>
        <end position="444"/>
    </location>
</feature>
<dbReference type="InterPro" id="IPR006671">
    <property type="entry name" value="Cyclin_N"/>
</dbReference>
<evidence type="ECO:0000313" key="4">
    <source>
        <dbReference type="Proteomes" id="UP000237144"/>
    </source>
</evidence>
<evidence type="ECO:0000313" key="3">
    <source>
        <dbReference type="EMBL" id="POY72211.1"/>
    </source>
</evidence>
<dbReference type="InterPro" id="IPR036915">
    <property type="entry name" value="Cyclin-like_sf"/>
</dbReference>
<feature type="compositionally biased region" description="Basic and acidic residues" evidence="1">
    <location>
        <begin position="430"/>
        <end position="444"/>
    </location>
</feature>
<organism evidence="3 4">
    <name type="scientific">Rhodotorula taiwanensis</name>
    <dbReference type="NCBI Taxonomy" id="741276"/>
    <lineage>
        <taxon>Eukaryota</taxon>
        <taxon>Fungi</taxon>
        <taxon>Dikarya</taxon>
        <taxon>Basidiomycota</taxon>
        <taxon>Pucciniomycotina</taxon>
        <taxon>Microbotryomycetes</taxon>
        <taxon>Sporidiobolales</taxon>
        <taxon>Sporidiobolaceae</taxon>
        <taxon>Rhodotorula</taxon>
    </lineage>
</organism>
<dbReference type="Pfam" id="PF00134">
    <property type="entry name" value="Cyclin_N"/>
    <property type="match status" value="1"/>
</dbReference>
<dbReference type="InterPro" id="IPR013922">
    <property type="entry name" value="Cyclin_PHO80-like"/>
</dbReference>
<keyword evidence="4" id="KW-1185">Reference proteome</keyword>
<dbReference type="EMBL" id="PJQD01000055">
    <property type="protein sequence ID" value="POY72211.1"/>
    <property type="molecule type" value="Genomic_DNA"/>
</dbReference>
<dbReference type="CDD" id="cd20557">
    <property type="entry name" value="CYCLIN_ScPCL1-like"/>
    <property type="match status" value="1"/>
</dbReference>
<dbReference type="PANTHER" id="PTHR15615">
    <property type="match status" value="1"/>
</dbReference>
<protein>
    <recommendedName>
        <fullName evidence="2">Cyclin N-terminal domain-containing protein</fullName>
    </recommendedName>
</protein>
<dbReference type="Proteomes" id="UP000237144">
    <property type="component" value="Unassembled WGS sequence"/>
</dbReference>
<feature type="compositionally biased region" description="Low complexity" evidence="1">
    <location>
        <begin position="257"/>
        <end position="275"/>
    </location>
</feature>
<evidence type="ECO:0000256" key="1">
    <source>
        <dbReference type="SAM" id="MobiDB-lite"/>
    </source>
</evidence>
<dbReference type="GO" id="GO:0000307">
    <property type="term" value="C:cyclin-dependent protein kinase holoenzyme complex"/>
    <property type="evidence" value="ECO:0007669"/>
    <property type="project" value="TreeGrafter"/>
</dbReference>
<dbReference type="GO" id="GO:0016538">
    <property type="term" value="F:cyclin-dependent protein serine/threonine kinase regulator activity"/>
    <property type="evidence" value="ECO:0007669"/>
    <property type="project" value="TreeGrafter"/>
</dbReference>
<comment type="caution">
    <text evidence="3">The sequence shown here is derived from an EMBL/GenBank/DDBJ whole genome shotgun (WGS) entry which is preliminary data.</text>
</comment>
<dbReference type="AlphaFoldDB" id="A0A2S5B674"/>
<proteinExistence type="predicted"/>
<name>A0A2S5B674_9BASI</name>
<dbReference type="OrthoDB" id="19923at2759"/>
<accession>A0A2S5B674</accession>
<dbReference type="PANTHER" id="PTHR15615:SF10">
    <property type="entry name" value="PHO85 CYCLIN-2-RELATED"/>
    <property type="match status" value="1"/>
</dbReference>
<feature type="compositionally biased region" description="Pro residues" evidence="1">
    <location>
        <begin position="56"/>
        <end position="65"/>
    </location>
</feature>
<dbReference type="SUPFAM" id="SSF47954">
    <property type="entry name" value="Cyclin-like"/>
    <property type="match status" value="1"/>
</dbReference>
<feature type="compositionally biased region" description="Polar residues" evidence="1">
    <location>
        <begin position="283"/>
        <end position="292"/>
    </location>
</feature>
<dbReference type="Gene3D" id="1.10.472.10">
    <property type="entry name" value="Cyclin-like"/>
    <property type="match status" value="1"/>
</dbReference>
<gene>
    <name evidence="3" type="ORF">BMF94_4717</name>
</gene>
<dbReference type="GO" id="GO:0019901">
    <property type="term" value="F:protein kinase binding"/>
    <property type="evidence" value="ECO:0007669"/>
    <property type="project" value="InterPro"/>
</dbReference>
<feature type="region of interest" description="Disordered" evidence="1">
    <location>
        <begin position="56"/>
        <end position="76"/>
    </location>
</feature>
<reference evidence="3 4" key="1">
    <citation type="journal article" date="2018" name="Front. Microbiol.">
        <title>Prospects for Fungal Bioremediation of Acidic Radioactive Waste Sites: Characterization and Genome Sequence of Rhodotorula taiwanensis MD1149.</title>
        <authorList>
            <person name="Tkavc R."/>
            <person name="Matrosova V.Y."/>
            <person name="Grichenko O.E."/>
            <person name="Gostincar C."/>
            <person name="Volpe R.P."/>
            <person name="Klimenkova P."/>
            <person name="Gaidamakova E.K."/>
            <person name="Zhou C.E."/>
            <person name="Stewart B.J."/>
            <person name="Lyman M.G."/>
            <person name="Malfatti S.A."/>
            <person name="Rubinfeld B."/>
            <person name="Courtot M."/>
            <person name="Singh J."/>
            <person name="Dalgard C.L."/>
            <person name="Hamilton T."/>
            <person name="Frey K.G."/>
            <person name="Gunde-Cimerman N."/>
            <person name="Dugan L."/>
            <person name="Daly M.J."/>
        </authorList>
    </citation>
    <scope>NUCLEOTIDE SEQUENCE [LARGE SCALE GENOMIC DNA]</scope>
    <source>
        <strain evidence="3 4">MD1149</strain>
    </source>
</reference>
<feature type="domain" description="Cyclin N-terminal" evidence="2">
    <location>
        <begin position="68"/>
        <end position="182"/>
    </location>
</feature>
<evidence type="ECO:0000259" key="2">
    <source>
        <dbReference type="Pfam" id="PF00134"/>
    </source>
</evidence>
<dbReference type="STRING" id="741276.A0A2S5B674"/>